<dbReference type="AlphaFoldDB" id="M4DJW4"/>
<name>M4DJW4_BRACM</name>
<accession>M4DJW4</accession>
<organism evidence="2 3">
    <name type="scientific">Brassica campestris</name>
    <name type="common">Field mustard</name>
    <dbReference type="NCBI Taxonomy" id="3711"/>
    <lineage>
        <taxon>Eukaryota</taxon>
        <taxon>Viridiplantae</taxon>
        <taxon>Streptophyta</taxon>
        <taxon>Embryophyta</taxon>
        <taxon>Tracheophyta</taxon>
        <taxon>Spermatophyta</taxon>
        <taxon>Magnoliopsida</taxon>
        <taxon>eudicotyledons</taxon>
        <taxon>Gunneridae</taxon>
        <taxon>Pentapetalae</taxon>
        <taxon>rosids</taxon>
        <taxon>malvids</taxon>
        <taxon>Brassicales</taxon>
        <taxon>Brassicaceae</taxon>
        <taxon>Brassiceae</taxon>
        <taxon>Brassica</taxon>
    </lineage>
</organism>
<dbReference type="HOGENOM" id="CLU_3090068_0_0_1"/>
<sequence>MATVVAEQVIAPVAENVEVPAKAVEEPDVETKQPEEVVATTDSAAAPASAVP</sequence>
<proteinExistence type="predicted"/>
<protein>
    <submittedName>
        <fullName evidence="2">Uncharacterized protein</fullName>
    </submittedName>
</protein>
<reference evidence="2 3" key="1">
    <citation type="journal article" date="2011" name="Nat. Genet.">
        <title>The genome of the mesopolyploid crop species Brassica rapa.</title>
        <authorList>
            <consortium name="Brassica rapa Genome Sequencing Project Consortium"/>
            <person name="Wang X."/>
            <person name="Wang H."/>
            <person name="Wang J."/>
            <person name="Sun R."/>
            <person name="Wu J."/>
            <person name="Liu S."/>
            <person name="Bai Y."/>
            <person name="Mun J.H."/>
            <person name="Bancroft I."/>
            <person name="Cheng F."/>
            <person name="Huang S."/>
            <person name="Li X."/>
            <person name="Hua W."/>
            <person name="Wang J."/>
            <person name="Wang X."/>
            <person name="Freeling M."/>
            <person name="Pires J.C."/>
            <person name="Paterson A.H."/>
            <person name="Chalhoub B."/>
            <person name="Wang B."/>
            <person name="Hayward A."/>
            <person name="Sharpe A.G."/>
            <person name="Park B.S."/>
            <person name="Weisshaar B."/>
            <person name="Liu B."/>
            <person name="Li B."/>
            <person name="Liu B."/>
            <person name="Tong C."/>
            <person name="Song C."/>
            <person name="Duran C."/>
            <person name="Peng C."/>
            <person name="Geng C."/>
            <person name="Koh C."/>
            <person name="Lin C."/>
            <person name="Edwards D."/>
            <person name="Mu D."/>
            <person name="Shen D."/>
            <person name="Soumpourou E."/>
            <person name="Li F."/>
            <person name="Fraser F."/>
            <person name="Conant G."/>
            <person name="Lassalle G."/>
            <person name="King G.J."/>
            <person name="Bonnema G."/>
            <person name="Tang H."/>
            <person name="Wang H."/>
            <person name="Belcram H."/>
            <person name="Zhou H."/>
            <person name="Hirakawa H."/>
            <person name="Abe H."/>
            <person name="Guo H."/>
            <person name="Wang H."/>
            <person name="Jin H."/>
            <person name="Parkin I.A."/>
            <person name="Batley J."/>
            <person name="Kim J.S."/>
            <person name="Just J."/>
            <person name="Li J."/>
            <person name="Xu J."/>
            <person name="Deng J."/>
            <person name="Kim J.A."/>
            <person name="Li J."/>
            <person name="Yu J."/>
            <person name="Meng J."/>
            <person name="Wang J."/>
            <person name="Min J."/>
            <person name="Poulain J."/>
            <person name="Wang J."/>
            <person name="Hatakeyama K."/>
            <person name="Wu K."/>
            <person name="Wang L."/>
            <person name="Fang L."/>
            <person name="Trick M."/>
            <person name="Links M.G."/>
            <person name="Zhao M."/>
            <person name="Jin M."/>
            <person name="Ramchiary N."/>
            <person name="Drou N."/>
            <person name="Berkman P.J."/>
            <person name="Cai Q."/>
            <person name="Huang Q."/>
            <person name="Li R."/>
            <person name="Tabata S."/>
            <person name="Cheng S."/>
            <person name="Zhang S."/>
            <person name="Zhang S."/>
            <person name="Huang S."/>
            <person name="Sato S."/>
            <person name="Sun S."/>
            <person name="Kwon S.J."/>
            <person name="Choi S.R."/>
            <person name="Lee T.H."/>
            <person name="Fan W."/>
            <person name="Zhao X."/>
            <person name="Tan X."/>
            <person name="Xu X."/>
            <person name="Wang Y."/>
            <person name="Qiu Y."/>
            <person name="Yin Y."/>
            <person name="Li Y."/>
            <person name="Du Y."/>
            <person name="Liao Y."/>
            <person name="Lim Y."/>
            <person name="Narusaka Y."/>
            <person name="Wang Y."/>
            <person name="Wang Z."/>
            <person name="Li Z."/>
            <person name="Wang Z."/>
            <person name="Xiong Z."/>
            <person name="Zhang Z."/>
        </authorList>
    </citation>
    <scope>NUCLEOTIDE SEQUENCE [LARGE SCALE GENOMIC DNA]</scope>
    <source>
        <strain evidence="2 3">cv. Chiifu-401-42</strain>
    </source>
</reference>
<evidence type="ECO:0000256" key="1">
    <source>
        <dbReference type="SAM" id="MobiDB-lite"/>
    </source>
</evidence>
<dbReference type="EnsemblPlants" id="Bra016792.1">
    <property type="protein sequence ID" value="Bra016792.1-P"/>
    <property type="gene ID" value="Bra016792"/>
</dbReference>
<reference evidence="2 3" key="2">
    <citation type="journal article" date="2018" name="Hortic Res">
        <title>Improved Brassica rapa reference genome by single-molecule sequencing and chromosome conformation capture technologies.</title>
        <authorList>
            <person name="Zhang L."/>
            <person name="Cai X."/>
            <person name="Wu J."/>
            <person name="Liu M."/>
            <person name="Grob S."/>
            <person name="Cheng F."/>
            <person name="Liang J."/>
            <person name="Cai C."/>
            <person name="Liu Z."/>
            <person name="Liu B."/>
            <person name="Wang F."/>
            <person name="Li S."/>
            <person name="Liu F."/>
            <person name="Li X."/>
            <person name="Cheng L."/>
            <person name="Yang W."/>
            <person name="Li M.H."/>
            <person name="Grossniklaus U."/>
            <person name="Zheng H."/>
            <person name="Wang X."/>
        </authorList>
    </citation>
    <scope>NUCLEOTIDE SEQUENCE [LARGE SCALE GENOMIC DNA]</scope>
    <source>
        <strain evidence="2 3">cv. Chiifu-401-42</strain>
    </source>
</reference>
<dbReference type="Gramene" id="Bra016792.1">
    <property type="protein sequence ID" value="Bra016792.1-P"/>
    <property type="gene ID" value="Bra016792"/>
</dbReference>
<feature type="region of interest" description="Disordered" evidence="1">
    <location>
        <begin position="24"/>
        <end position="52"/>
    </location>
</feature>
<evidence type="ECO:0000313" key="3">
    <source>
        <dbReference type="Proteomes" id="UP000011750"/>
    </source>
</evidence>
<evidence type="ECO:0000313" key="2">
    <source>
        <dbReference type="EnsemblPlants" id="Bra016792.1-P"/>
    </source>
</evidence>
<feature type="compositionally biased region" description="Basic and acidic residues" evidence="1">
    <location>
        <begin position="24"/>
        <end position="35"/>
    </location>
</feature>
<dbReference type="InParanoid" id="M4DJW4"/>
<reference evidence="2" key="3">
    <citation type="submission" date="2023-03" db="UniProtKB">
        <authorList>
            <consortium name="EnsemblPlants"/>
        </authorList>
    </citation>
    <scope>IDENTIFICATION</scope>
    <source>
        <strain evidence="2">cv. Chiifu-401-42</strain>
    </source>
</reference>
<keyword evidence="3" id="KW-1185">Reference proteome</keyword>
<feature type="compositionally biased region" description="Low complexity" evidence="1">
    <location>
        <begin position="38"/>
        <end position="52"/>
    </location>
</feature>
<dbReference type="Proteomes" id="UP000011750">
    <property type="component" value="Chromosome A08"/>
</dbReference>